<evidence type="ECO:0000313" key="5">
    <source>
        <dbReference type="EMBL" id="WGW12119.1"/>
    </source>
</evidence>
<dbReference type="EMBL" id="CP090958">
    <property type="protein sequence ID" value="WGW12119.1"/>
    <property type="molecule type" value="Genomic_DNA"/>
</dbReference>
<evidence type="ECO:0000256" key="3">
    <source>
        <dbReference type="ARBA" id="ARBA00023163"/>
    </source>
</evidence>
<organism evidence="5 6">
    <name type="scientific">Saxibacter everestensis</name>
    <dbReference type="NCBI Taxonomy" id="2909229"/>
    <lineage>
        <taxon>Bacteria</taxon>
        <taxon>Bacillati</taxon>
        <taxon>Actinomycetota</taxon>
        <taxon>Actinomycetes</taxon>
        <taxon>Micrococcales</taxon>
        <taxon>Brevibacteriaceae</taxon>
        <taxon>Saxibacter</taxon>
    </lineage>
</organism>
<sequence>MIEKVKRRGARSYGQFCGLARALDLVGERWNLLIVRELLPGPLRYNELKTSLAGIATNLLAERLRTLEENGILQRQLGDAGIRYALTPWGAELREPLEALGRWGAPLVASGRGDDSFHPRWLVLALPALLRGVTATPPAELGLNIEGFSIVLHVDEHGPRAFAHPEHAAGTVIEAAPEIVVGLAAGAITVEQARTFIRVEGDASLLDAVFPAERSAVAPRLKPKT</sequence>
<dbReference type="Proteomes" id="UP001209083">
    <property type="component" value="Chromosome"/>
</dbReference>
<dbReference type="InterPro" id="IPR036388">
    <property type="entry name" value="WH-like_DNA-bd_sf"/>
</dbReference>
<keyword evidence="6" id="KW-1185">Reference proteome</keyword>
<evidence type="ECO:0000256" key="1">
    <source>
        <dbReference type="ARBA" id="ARBA00023015"/>
    </source>
</evidence>
<evidence type="ECO:0000313" key="6">
    <source>
        <dbReference type="Proteomes" id="UP001209083"/>
    </source>
</evidence>
<dbReference type="SUPFAM" id="SSF46785">
    <property type="entry name" value="Winged helix' DNA-binding domain"/>
    <property type="match status" value="1"/>
</dbReference>
<gene>
    <name evidence="5" type="ORF">LWF01_18890</name>
</gene>
<keyword evidence="1" id="KW-0805">Transcription regulation</keyword>
<keyword evidence="2" id="KW-0238">DNA-binding</keyword>
<accession>A0ABY8QUS6</accession>
<keyword evidence="3" id="KW-0804">Transcription</keyword>
<dbReference type="PANTHER" id="PTHR33204">
    <property type="entry name" value="TRANSCRIPTIONAL REGULATOR, MARR FAMILY"/>
    <property type="match status" value="1"/>
</dbReference>
<dbReference type="InterPro" id="IPR002577">
    <property type="entry name" value="HTH_HxlR"/>
</dbReference>
<evidence type="ECO:0000256" key="2">
    <source>
        <dbReference type="ARBA" id="ARBA00023125"/>
    </source>
</evidence>
<name>A0ABY8QUS6_9MICO</name>
<dbReference type="RefSeq" id="WP_349638918.1">
    <property type="nucleotide sequence ID" value="NZ_CP090958.1"/>
</dbReference>
<proteinExistence type="predicted"/>
<dbReference type="InterPro" id="IPR036390">
    <property type="entry name" value="WH_DNA-bd_sf"/>
</dbReference>
<dbReference type="PANTHER" id="PTHR33204:SF18">
    <property type="entry name" value="TRANSCRIPTIONAL REGULATORY PROTEIN"/>
    <property type="match status" value="1"/>
</dbReference>
<evidence type="ECO:0000259" key="4">
    <source>
        <dbReference type="PROSITE" id="PS51118"/>
    </source>
</evidence>
<feature type="domain" description="HTH hxlR-type" evidence="4">
    <location>
        <begin position="17"/>
        <end position="112"/>
    </location>
</feature>
<protein>
    <submittedName>
        <fullName evidence="5">Helix-turn-helix domain-containing protein</fullName>
    </submittedName>
</protein>
<dbReference type="PROSITE" id="PS51118">
    <property type="entry name" value="HTH_HXLR"/>
    <property type="match status" value="1"/>
</dbReference>
<reference evidence="5 6" key="1">
    <citation type="submission" date="2023-05" db="EMBL/GenBank/DDBJ databases">
        <title>Lithophilousrod everest ZFBP1038 complete genpme.</title>
        <authorList>
            <person name="Tian M."/>
        </authorList>
    </citation>
    <scope>NUCLEOTIDE SEQUENCE [LARGE SCALE GENOMIC DNA]</scope>
    <source>
        <strain evidence="5 6">ZFBP1038</strain>
    </source>
</reference>
<dbReference type="Gene3D" id="1.10.10.10">
    <property type="entry name" value="Winged helix-like DNA-binding domain superfamily/Winged helix DNA-binding domain"/>
    <property type="match status" value="1"/>
</dbReference>
<dbReference type="Pfam" id="PF01638">
    <property type="entry name" value="HxlR"/>
    <property type="match status" value="1"/>
</dbReference>